<dbReference type="PANTHER" id="PTHR34501">
    <property type="entry name" value="PROTEIN YDDL-RELATED"/>
    <property type="match status" value="1"/>
</dbReference>
<evidence type="ECO:0000256" key="9">
    <source>
        <dbReference type="ARBA" id="ARBA00023136"/>
    </source>
</evidence>
<feature type="domain" description="Porin" evidence="12">
    <location>
        <begin position="7"/>
        <end position="328"/>
    </location>
</feature>
<dbReference type="AlphaFoldDB" id="A0A844LKH3"/>
<dbReference type="PANTHER" id="PTHR34501:SF9">
    <property type="entry name" value="MAJOR OUTER MEMBRANE PROTEIN P.IA"/>
    <property type="match status" value="1"/>
</dbReference>
<dbReference type="InterPro" id="IPR033900">
    <property type="entry name" value="Gram_neg_porin_domain"/>
</dbReference>
<keyword evidence="5" id="KW-0812">Transmembrane</keyword>
<dbReference type="Pfam" id="PF13609">
    <property type="entry name" value="Porin_4"/>
    <property type="match status" value="1"/>
</dbReference>
<comment type="subcellular location">
    <subcellularLocation>
        <location evidence="1">Cell outer membrane</location>
        <topology evidence="1">Multi-pass membrane protein</topology>
    </subcellularLocation>
</comment>
<protein>
    <submittedName>
        <fullName evidence="13">Porin</fullName>
    </submittedName>
</protein>
<accession>A0A844LKH3</accession>
<keyword evidence="3" id="KW-0813">Transport</keyword>
<dbReference type="SUPFAM" id="SSF56935">
    <property type="entry name" value="Porins"/>
    <property type="match status" value="1"/>
</dbReference>
<organism evidence="13 14">
    <name type="scientific">Parasutterella excrementihominis</name>
    <dbReference type="NCBI Taxonomy" id="487175"/>
    <lineage>
        <taxon>Bacteria</taxon>
        <taxon>Pseudomonadati</taxon>
        <taxon>Pseudomonadota</taxon>
        <taxon>Betaproteobacteria</taxon>
        <taxon>Burkholderiales</taxon>
        <taxon>Sutterellaceae</taxon>
        <taxon>Parasutterella</taxon>
    </lineage>
</organism>
<feature type="chain" id="PRO_5032742032" evidence="11">
    <location>
        <begin position="20"/>
        <end position="365"/>
    </location>
</feature>
<keyword evidence="4" id="KW-1134">Transmembrane beta strand</keyword>
<dbReference type="Gene3D" id="2.40.160.10">
    <property type="entry name" value="Porin"/>
    <property type="match status" value="1"/>
</dbReference>
<comment type="subunit">
    <text evidence="2">Homotrimer.</text>
</comment>
<evidence type="ECO:0000313" key="13">
    <source>
        <dbReference type="EMBL" id="MTU44484.1"/>
    </source>
</evidence>
<name>A0A844LKH3_9BURK</name>
<keyword evidence="8" id="KW-0626">Porin</keyword>
<dbReference type="Proteomes" id="UP000462362">
    <property type="component" value="Unassembled WGS sequence"/>
</dbReference>
<dbReference type="GO" id="GO:0009279">
    <property type="term" value="C:cell outer membrane"/>
    <property type="evidence" value="ECO:0007669"/>
    <property type="project" value="UniProtKB-SubCell"/>
</dbReference>
<dbReference type="CDD" id="cd00342">
    <property type="entry name" value="gram_neg_porins"/>
    <property type="match status" value="1"/>
</dbReference>
<dbReference type="PRINTS" id="PR00184">
    <property type="entry name" value="NEISSPPORIN"/>
</dbReference>
<evidence type="ECO:0000256" key="6">
    <source>
        <dbReference type="ARBA" id="ARBA00022729"/>
    </source>
</evidence>
<dbReference type="InterPro" id="IPR002299">
    <property type="entry name" value="Porin_Neis"/>
</dbReference>
<evidence type="ECO:0000313" key="14">
    <source>
        <dbReference type="Proteomes" id="UP000462362"/>
    </source>
</evidence>
<evidence type="ECO:0000259" key="12">
    <source>
        <dbReference type="Pfam" id="PF13609"/>
    </source>
</evidence>
<evidence type="ECO:0000256" key="7">
    <source>
        <dbReference type="ARBA" id="ARBA00023065"/>
    </source>
</evidence>
<dbReference type="RefSeq" id="WP_008812411.1">
    <property type="nucleotide sequence ID" value="NZ_CAMLVM010000018.1"/>
</dbReference>
<feature type="signal peptide" evidence="11">
    <location>
        <begin position="1"/>
        <end position="19"/>
    </location>
</feature>
<comment type="caution">
    <text evidence="13">The sequence shown here is derived from an EMBL/GenBank/DDBJ whole genome shotgun (WGS) entry which is preliminary data.</text>
</comment>
<keyword evidence="9" id="KW-0472">Membrane</keyword>
<sequence>MKKTLIAAAVMGASGIAFAASNVTLYGVIETGVVVQKAKHHDTNVAMVSGFDSGSRWGIRGVEDLGNGYNVGFVLEEGYDSDTGANTASNSAGKVFGRESQLFVQGGFGKLGLGRFGTLSSGAGSYQILTGWALGTGYGLSSWTSEIGTSFSRVDNAIAYVSPNFSGLTISAMYSNKTAGDDSVTKWSKNNHYYGLGAKYEANAIRTSLIFEAQQVKETPAAPAVDNKNTKYAINFGFEYNLGSITPMFAYQYAWQDEGKKTNMFGLSAKVPMAGGDLLAGARYLFGKDKTIPATEDQDVNSWNIGAAYVYPLSKRTKLKAFAGYADSGKGWKDVSYKAGKTVEDANITPVYNGYQLFFGMQHSF</sequence>
<keyword evidence="10" id="KW-0998">Cell outer membrane</keyword>
<proteinExistence type="predicted"/>
<reference evidence="13 14" key="1">
    <citation type="journal article" date="2019" name="Nat. Med.">
        <title>A library of human gut bacterial isolates paired with longitudinal multiomics data enables mechanistic microbiome research.</title>
        <authorList>
            <person name="Poyet M."/>
            <person name="Groussin M."/>
            <person name="Gibbons S.M."/>
            <person name="Avila-Pacheco J."/>
            <person name="Jiang X."/>
            <person name="Kearney S.M."/>
            <person name="Perrotta A.R."/>
            <person name="Berdy B."/>
            <person name="Zhao S."/>
            <person name="Lieberman T.D."/>
            <person name="Swanson P.K."/>
            <person name="Smith M."/>
            <person name="Roesemann S."/>
            <person name="Alexander J.E."/>
            <person name="Rich S.A."/>
            <person name="Livny J."/>
            <person name="Vlamakis H."/>
            <person name="Clish C."/>
            <person name="Bullock K."/>
            <person name="Deik A."/>
            <person name="Scott J."/>
            <person name="Pierce K.A."/>
            <person name="Xavier R.J."/>
            <person name="Alm E.J."/>
        </authorList>
    </citation>
    <scope>NUCLEOTIDE SEQUENCE [LARGE SCALE GENOMIC DNA]</scope>
    <source>
        <strain evidence="13 14">BIOML-A2</strain>
    </source>
</reference>
<evidence type="ECO:0000256" key="10">
    <source>
        <dbReference type="ARBA" id="ARBA00023237"/>
    </source>
</evidence>
<dbReference type="GO" id="GO:0015288">
    <property type="term" value="F:porin activity"/>
    <property type="evidence" value="ECO:0007669"/>
    <property type="project" value="UniProtKB-KW"/>
</dbReference>
<evidence type="ECO:0000256" key="3">
    <source>
        <dbReference type="ARBA" id="ARBA00022448"/>
    </source>
</evidence>
<evidence type="ECO:0000256" key="4">
    <source>
        <dbReference type="ARBA" id="ARBA00022452"/>
    </source>
</evidence>
<evidence type="ECO:0000256" key="2">
    <source>
        <dbReference type="ARBA" id="ARBA00011233"/>
    </source>
</evidence>
<dbReference type="InterPro" id="IPR023614">
    <property type="entry name" value="Porin_dom_sf"/>
</dbReference>
<gene>
    <name evidence="13" type="ORF">GMD42_12940</name>
</gene>
<dbReference type="InterPro" id="IPR050298">
    <property type="entry name" value="Gram-neg_bact_OMP"/>
</dbReference>
<keyword evidence="7" id="KW-0406">Ion transport</keyword>
<keyword evidence="6 11" id="KW-0732">Signal</keyword>
<evidence type="ECO:0000256" key="8">
    <source>
        <dbReference type="ARBA" id="ARBA00023114"/>
    </source>
</evidence>
<dbReference type="GO" id="GO:0006811">
    <property type="term" value="P:monoatomic ion transport"/>
    <property type="evidence" value="ECO:0007669"/>
    <property type="project" value="UniProtKB-KW"/>
</dbReference>
<evidence type="ECO:0000256" key="1">
    <source>
        <dbReference type="ARBA" id="ARBA00004571"/>
    </source>
</evidence>
<evidence type="ECO:0000256" key="11">
    <source>
        <dbReference type="SAM" id="SignalP"/>
    </source>
</evidence>
<dbReference type="EMBL" id="WNCL01000085">
    <property type="protein sequence ID" value="MTU44484.1"/>
    <property type="molecule type" value="Genomic_DNA"/>
</dbReference>
<evidence type="ECO:0000256" key="5">
    <source>
        <dbReference type="ARBA" id="ARBA00022692"/>
    </source>
</evidence>
<dbReference type="GO" id="GO:0046930">
    <property type="term" value="C:pore complex"/>
    <property type="evidence" value="ECO:0007669"/>
    <property type="project" value="UniProtKB-KW"/>
</dbReference>